<gene>
    <name evidence="6" type="ORF">TUM18999_10710</name>
    <name evidence="7" type="ORF">TUM20286_31850</name>
</gene>
<proteinExistence type="inferred from homology"/>
<protein>
    <submittedName>
        <fullName evidence="6">Transcriptional regulator</fullName>
    </submittedName>
</protein>
<reference evidence="6 8" key="1">
    <citation type="submission" date="2020-05" db="EMBL/GenBank/DDBJ databases">
        <title>Characterization of novel class B3 metallo-beta-lactamase from novel Pseudomonas species.</title>
        <authorList>
            <person name="Yamada K."/>
            <person name="Aoki K."/>
            <person name="Ishii Y."/>
        </authorList>
    </citation>
    <scope>NUCLEOTIDE SEQUENCE [LARGE SCALE GENOMIC DNA]</scope>
    <source>
        <strain evidence="6 8">TUM18999</strain>
        <strain evidence="7 9">TUM20286</strain>
    </source>
</reference>
<comment type="similarity">
    <text evidence="1">Belongs to the LysR transcriptional regulatory family.</text>
</comment>
<dbReference type="EMBL" id="BQKM01000006">
    <property type="protein sequence ID" value="GJN53433.1"/>
    <property type="molecule type" value="Genomic_DNA"/>
</dbReference>
<dbReference type="EMBL" id="AP023189">
    <property type="protein sequence ID" value="BCG22880.1"/>
    <property type="molecule type" value="Genomic_DNA"/>
</dbReference>
<name>A0A6J4DZK3_9PSED</name>
<dbReference type="InterPro" id="IPR036390">
    <property type="entry name" value="WH_DNA-bd_sf"/>
</dbReference>
<evidence type="ECO:0000256" key="4">
    <source>
        <dbReference type="ARBA" id="ARBA00023163"/>
    </source>
</evidence>
<dbReference type="Gene3D" id="3.40.190.10">
    <property type="entry name" value="Periplasmic binding protein-like II"/>
    <property type="match status" value="2"/>
</dbReference>
<dbReference type="SUPFAM" id="SSF53850">
    <property type="entry name" value="Periplasmic binding protein-like II"/>
    <property type="match status" value="1"/>
</dbReference>
<keyword evidence="4" id="KW-0804">Transcription</keyword>
<dbReference type="AlphaFoldDB" id="A0A6J4DZK3"/>
<dbReference type="SUPFAM" id="SSF46785">
    <property type="entry name" value="Winged helix' DNA-binding domain"/>
    <property type="match status" value="1"/>
</dbReference>
<evidence type="ECO:0000313" key="6">
    <source>
        <dbReference type="EMBL" id="BCG22880.1"/>
    </source>
</evidence>
<dbReference type="PROSITE" id="PS50931">
    <property type="entry name" value="HTH_LYSR"/>
    <property type="match status" value="1"/>
</dbReference>
<keyword evidence="2" id="KW-0805">Transcription regulation</keyword>
<evidence type="ECO:0000313" key="7">
    <source>
        <dbReference type="EMBL" id="GJN53433.1"/>
    </source>
</evidence>
<dbReference type="Pfam" id="PF03466">
    <property type="entry name" value="LysR_substrate"/>
    <property type="match status" value="1"/>
</dbReference>
<dbReference type="PRINTS" id="PR00039">
    <property type="entry name" value="HTHLYSR"/>
</dbReference>
<dbReference type="GO" id="GO:0003700">
    <property type="term" value="F:DNA-binding transcription factor activity"/>
    <property type="evidence" value="ECO:0007669"/>
    <property type="project" value="InterPro"/>
</dbReference>
<evidence type="ECO:0000256" key="3">
    <source>
        <dbReference type="ARBA" id="ARBA00023125"/>
    </source>
</evidence>
<dbReference type="KEGG" id="ptw:TUM18999_10710"/>
<dbReference type="PANTHER" id="PTHR30537:SF79">
    <property type="entry name" value="TRANSCRIPTIONAL REGULATOR-RELATED"/>
    <property type="match status" value="1"/>
</dbReference>
<dbReference type="InterPro" id="IPR036388">
    <property type="entry name" value="WH-like_DNA-bd_sf"/>
</dbReference>
<dbReference type="InterPro" id="IPR000847">
    <property type="entry name" value="LysR_HTH_N"/>
</dbReference>
<evidence type="ECO:0000313" key="8">
    <source>
        <dbReference type="Proteomes" id="UP000509383"/>
    </source>
</evidence>
<accession>A0A6J4DZK3</accession>
<dbReference type="GO" id="GO:0043565">
    <property type="term" value="F:sequence-specific DNA binding"/>
    <property type="evidence" value="ECO:0007669"/>
    <property type="project" value="TreeGrafter"/>
</dbReference>
<dbReference type="Proteomes" id="UP001054892">
    <property type="component" value="Unassembled WGS sequence"/>
</dbReference>
<dbReference type="RefSeq" id="WP_173173549.1">
    <property type="nucleotide sequence ID" value="NZ_AP023189.1"/>
</dbReference>
<dbReference type="Pfam" id="PF00126">
    <property type="entry name" value="HTH_1"/>
    <property type="match status" value="1"/>
</dbReference>
<dbReference type="PANTHER" id="PTHR30537">
    <property type="entry name" value="HTH-TYPE TRANSCRIPTIONAL REGULATOR"/>
    <property type="match status" value="1"/>
</dbReference>
<evidence type="ECO:0000313" key="9">
    <source>
        <dbReference type="Proteomes" id="UP001054892"/>
    </source>
</evidence>
<keyword evidence="9" id="KW-1185">Reference proteome</keyword>
<feature type="domain" description="HTH lysR-type" evidence="5">
    <location>
        <begin position="6"/>
        <end position="63"/>
    </location>
</feature>
<evidence type="ECO:0000259" key="5">
    <source>
        <dbReference type="PROSITE" id="PS50931"/>
    </source>
</evidence>
<evidence type="ECO:0000256" key="2">
    <source>
        <dbReference type="ARBA" id="ARBA00023015"/>
    </source>
</evidence>
<dbReference type="InterPro" id="IPR058163">
    <property type="entry name" value="LysR-type_TF_proteobact-type"/>
</dbReference>
<dbReference type="Proteomes" id="UP000509383">
    <property type="component" value="Chromosome"/>
</dbReference>
<sequence length="299" mass="32907">MYKRYPSLQSMSAFLQAARTGSFSQAARDLDLSHSAVSQQIRTLEEFVGQPLFLREKGRSSLTDAGQLFAGMLADGLMQIDKALSSVSNRELPRRMTLDVDAELAQSWLNARLPALLALFPGREILFLSMPRLERQAFERVDLSLRYGYGEWQDCEFAPLCDDRVTPVASPALLRRHGLVAPIEPAEVLKLPLLGYSRRSWIPWLDAAGLEPMEPQATMVFDNVANLLAAAEAGTGVGLVRGLLSADALREGRLVRLTRTSIPAHYNLYALWPHGGAEKVAPMVDAIREMAAQTFGAIG</sequence>
<organism evidence="6 8">
    <name type="scientific">Pseudomonas tohonis</name>
    <dbReference type="NCBI Taxonomy" id="2725477"/>
    <lineage>
        <taxon>Bacteria</taxon>
        <taxon>Pseudomonadati</taxon>
        <taxon>Pseudomonadota</taxon>
        <taxon>Gammaproteobacteria</taxon>
        <taxon>Pseudomonadales</taxon>
        <taxon>Pseudomonadaceae</taxon>
        <taxon>Pseudomonas</taxon>
    </lineage>
</organism>
<dbReference type="InterPro" id="IPR005119">
    <property type="entry name" value="LysR_subst-bd"/>
</dbReference>
<evidence type="ECO:0000256" key="1">
    <source>
        <dbReference type="ARBA" id="ARBA00009437"/>
    </source>
</evidence>
<keyword evidence="3" id="KW-0238">DNA-binding</keyword>
<dbReference type="GO" id="GO:0006351">
    <property type="term" value="P:DNA-templated transcription"/>
    <property type="evidence" value="ECO:0007669"/>
    <property type="project" value="TreeGrafter"/>
</dbReference>
<dbReference type="Gene3D" id="1.10.10.10">
    <property type="entry name" value="Winged helix-like DNA-binding domain superfamily/Winged helix DNA-binding domain"/>
    <property type="match status" value="1"/>
</dbReference>